<evidence type="ECO:0000256" key="7">
    <source>
        <dbReference type="ARBA" id="ARBA00022692"/>
    </source>
</evidence>
<feature type="transmembrane region" description="Helical" evidence="13">
    <location>
        <begin position="227"/>
        <end position="250"/>
    </location>
</feature>
<keyword evidence="9" id="KW-0136">Cellulose degradation</keyword>
<proteinExistence type="inferred from homology"/>
<feature type="transmembrane region" description="Helical" evidence="13">
    <location>
        <begin position="195"/>
        <end position="215"/>
    </location>
</feature>
<reference evidence="15 16" key="1">
    <citation type="journal article" date="2024" name="Nat. Commun.">
        <title>Phylogenomics reveals the evolutionary origins of lichenization in chlorophyte algae.</title>
        <authorList>
            <person name="Puginier C."/>
            <person name="Libourel C."/>
            <person name="Otte J."/>
            <person name="Skaloud P."/>
            <person name="Haon M."/>
            <person name="Grisel S."/>
            <person name="Petersen M."/>
            <person name="Berrin J.G."/>
            <person name="Delaux P.M."/>
            <person name="Dal Grande F."/>
            <person name="Keller J."/>
        </authorList>
    </citation>
    <scope>NUCLEOTIDE SEQUENCE [LARGE SCALE GENOMIC DNA]</scope>
    <source>
        <strain evidence="15 16">SAG 2036</strain>
    </source>
</reference>
<keyword evidence="11" id="KW-0119">Carbohydrate metabolism</keyword>
<keyword evidence="12" id="KW-0624">Polysaccharide degradation</keyword>
<dbReference type="AlphaFoldDB" id="A0AAW1NKW4"/>
<dbReference type="InterPro" id="IPR008928">
    <property type="entry name" value="6-hairpin_glycosidase_sf"/>
</dbReference>
<keyword evidence="7 13" id="KW-0812">Transmembrane</keyword>
<dbReference type="Gene3D" id="3.90.550.10">
    <property type="entry name" value="Spore Coat Polysaccharide Biosynthesis Protein SpsA, Chain A"/>
    <property type="match status" value="1"/>
</dbReference>
<keyword evidence="8 13" id="KW-1133">Transmembrane helix</keyword>
<protein>
    <recommendedName>
        <fullName evidence="4">cellulase</fullName>
        <ecNumber evidence="4">3.2.1.4</ecNumber>
    </recommendedName>
</protein>
<evidence type="ECO:0000256" key="13">
    <source>
        <dbReference type="SAM" id="Phobius"/>
    </source>
</evidence>
<gene>
    <name evidence="15" type="ORF">WJX73_003901</name>
</gene>
<dbReference type="PANTHER" id="PTHR43867">
    <property type="entry name" value="CELLULOSE SYNTHASE CATALYTIC SUBUNIT A [UDP-FORMING]"/>
    <property type="match status" value="1"/>
</dbReference>
<keyword evidence="10 13" id="KW-0472">Membrane</keyword>
<dbReference type="EC" id="3.2.1.4" evidence="4"/>
<dbReference type="GO" id="GO:0016020">
    <property type="term" value="C:membrane"/>
    <property type="evidence" value="ECO:0007669"/>
    <property type="project" value="UniProtKB-SubCell"/>
</dbReference>
<keyword evidence="16" id="KW-1185">Reference proteome</keyword>
<dbReference type="InterPro" id="IPR012341">
    <property type="entry name" value="6hp_glycosidase-like_sf"/>
</dbReference>
<evidence type="ECO:0000256" key="12">
    <source>
        <dbReference type="ARBA" id="ARBA00023326"/>
    </source>
</evidence>
<dbReference type="Pfam" id="PF00759">
    <property type="entry name" value="Glyco_hydro_9"/>
    <property type="match status" value="1"/>
</dbReference>
<evidence type="ECO:0000256" key="5">
    <source>
        <dbReference type="ARBA" id="ARBA00022676"/>
    </source>
</evidence>
<evidence type="ECO:0000256" key="11">
    <source>
        <dbReference type="ARBA" id="ARBA00023277"/>
    </source>
</evidence>
<dbReference type="EMBL" id="JALJOQ010000316">
    <property type="protein sequence ID" value="KAK9785109.1"/>
    <property type="molecule type" value="Genomic_DNA"/>
</dbReference>
<feature type="transmembrane region" description="Helical" evidence="13">
    <location>
        <begin position="655"/>
        <end position="677"/>
    </location>
</feature>
<feature type="domain" description="Glycoside hydrolase family 9" evidence="14">
    <location>
        <begin position="762"/>
        <end position="1046"/>
    </location>
</feature>
<evidence type="ECO:0000256" key="8">
    <source>
        <dbReference type="ARBA" id="ARBA00022989"/>
    </source>
</evidence>
<keyword evidence="5" id="KW-0328">Glycosyltransferase</keyword>
<evidence type="ECO:0000313" key="15">
    <source>
        <dbReference type="EMBL" id="KAK9785109.1"/>
    </source>
</evidence>
<comment type="subcellular location">
    <subcellularLocation>
        <location evidence="2">Membrane</location>
        <topology evidence="2">Multi-pass membrane protein</topology>
    </subcellularLocation>
</comment>
<evidence type="ECO:0000256" key="1">
    <source>
        <dbReference type="ARBA" id="ARBA00000966"/>
    </source>
</evidence>
<dbReference type="PANTHER" id="PTHR43867:SF2">
    <property type="entry name" value="CELLULOSE SYNTHASE CATALYTIC SUBUNIT A [UDP-FORMING]"/>
    <property type="match status" value="1"/>
</dbReference>
<sequence>MSDDGSPTKPDQLASRLSRLTRRFSRLTSRQNSGADYDVVDFDENAIGSKDAPLLRPSMDSSRATSARLISDSLDRLEEAHEPRASSSSYSNEIGVADDASDKMSHHAYGSEDMEAQLPVSIKGYQSVADNYATHYSADEMNPKLKRKHVPLLEEEPEDEWCAAPFTASATEGHEEQCYDKDEWPRQRFARRTRINVIGMLLMLLYIGALGFYIWVRVTKTLDLGPYTWWGIVVFGVEMLGATTTLLYGLNLLWLPRNEPLPEDEHSPGLTKVQQQYHVRVLVPCYKESLEIVARTVHAAYNAVLPSGCQRTIYLCDDGKDAAKRAWVEQQGPEIVYVSGRTRMPGEQNGKSGNLNNCAQQIYPDDLCIPFTELVCIFDADQVCNADFFLKTLPLFDSGDDVGMVLSPQAFFNVDIGADIFNHGNIQFWEYAQVGYGAIDFISCTGTNFLVRSTALREAGWSPEYTLTEDFALGMELTRRKWRCRYVNQYLAVGEAPVETRNCFQQRSRWCKGHFQIFLNSDKCPLFIEELSLWKRILYSSGVWAYFVGALTTPFFIAVPLVTIWGGVFPIIVNQWAVIGLTAYFVSQHLLLNHVSSRKHIMPLWFATISNNILWWTYVKGFWRAFAGTKLGNTLTFKATLKGSARFAGASFGNVAVPGLTLGAMIASLGFGIAQLIKGGTVVTTLSISLVWILYGLVPPFLLMWYNFVGKGATLRLLCKIGFIVTSLSGVAALVDYNTALTKSYQFYGSQMLGPINGSKLGGTIKNTIPIAFSTAIMAWGFLAFPKGIEKAGISNSSLETLKWGTDYLLKTTLNDTRTSPNSSYTNYNIVYQVGNYTLESLQWGRVEDFTNITHPRPAYSVSTARGAADLVGQIVAALTSTAMVWQQQVPEDTAYPDRLLATAADLYGAGIRNATKFPQNISYSSSFLYPCAAPSANQPFAGAAKTGCPPVDQVFKGSMVGFYNSTSYFDDLAWAAAWLYKATRDPEYLSDAMIWYNEHLDGNENLFDNQYLVNWDNLIWPVNVLLAELTDRKDFHDATQRYLSKWLCSTGGL</sequence>
<dbReference type="GO" id="GO:0030245">
    <property type="term" value="P:cellulose catabolic process"/>
    <property type="evidence" value="ECO:0007669"/>
    <property type="project" value="UniProtKB-KW"/>
</dbReference>
<dbReference type="SUPFAM" id="SSF53448">
    <property type="entry name" value="Nucleotide-diphospho-sugar transferases"/>
    <property type="match status" value="1"/>
</dbReference>
<evidence type="ECO:0000256" key="2">
    <source>
        <dbReference type="ARBA" id="ARBA00004141"/>
    </source>
</evidence>
<evidence type="ECO:0000313" key="16">
    <source>
        <dbReference type="Proteomes" id="UP001465755"/>
    </source>
</evidence>
<feature type="transmembrane region" description="Helical" evidence="13">
    <location>
        <begin position="683"/>
        <end position="705"/>
    </location>
</feature>
<dbReference type="Proteomes" id="UP001465755">
    <property type="component" value="Unassembled WGS sequence"/>
</dbReference>
<evidence type="ECO:0000256" key="9">
    <source>
        <dbReference type="ARBA" id="ARBA00023001"/>
    </source>
</evidence>
<evidence type="ECO:0000256" key="4">
    <source>
        <dbReference type="ARBA" id="ARBA00012601"/>
    </source>
</evidence>
<accession>A0AAW1NKW4</accession>
<dbReference type="GO" id="GO:0008810">
    <property type="term" value="F:cellulase activity"/>
    <property type="evidence" value="ECO:0007669"/>
    <property type="project" value="UniProtKB-EC"/>
</dbReference>
<dbReference type="SUPFAM" id="SSF48208">
    <property type="entry name" value="Six-hairpin glycosidases"/>
    <property type="match status" value="1"/>
</dbReference>
<feature type="transmembrane region" description="Helical" evidence="13">
    <location>
        <begin position="543"/>
        <end position="565"/>
    </location>
</feature>
<name>A0AAW1NKW4_9CHLO</name>
<dbReference type="InterPro" id="IPR001701">
    <property type="entry name" value="Glyco_hydro_9"/>
</dbReference>
<dbReference type="Pfam" id="PF13641">
    <property type="entry name" value="Glyco_tranf_2_3"/>
    <property type="match status" value="1"/>
</dbReference>
<evidence type="ECO:0000256" key="3">
    <source>
        <dbReference type="ARBA" id="ARBA00007072"/>
    </source>
</evidence>
<evidence type="ECO:0000256" key="6">
    <source>
        <dbReference type="ARBA" id="ARBA00022679"/>
    </source>
</evidence>
<dbReference type="Gene3D" id="1.50.10.10">
    <property type="match status" value="1"/>
</dbReference>
<dbReference type="GO" id="GO:0016757">
    <property type="term" value="F:glycosyltransferase activity"/>
    <property type="evidence" value="ECO:0007669"/>
    <property type="project" value="UniProtKB-KW"/>
</dbReference>
<comment type="similarity">
    <text evidence="3">Belongs to the glycosyl hydrolase 9 (cellulase E) family.</text>
</comment>
<organism evidence="15 16">
    <name type="scientific">Symbiochloris irregularis</name>
    <dbReference type="NCBI Taxonomy" id="706552"/>
    <lineage>
        <taxon>Eukaryota</taxon>
        <taxon>Viridiplantae</taxon>
        <taxon>Chlorophyta</taxon>
        <taxon>core chlorophytes</taxon>
        <taxon>Trebouxiophyceae</taxon>
        <taxon>Trebouxiales</taxon>
        <taxon>Trebouxiaceae</taxon>
        <taxon>Symbiochloris</taxon>
    </lineage>
</organism>
<dbReference type="InterPro" id="IPR029044">
    <property type="entry name" value="Nucleotide-diphossugar_trans"/>
</dbReference>
<comment type="caution">
    <text evidence="15">The sequence shown here is derived from an EMBL/GenBank/DDBJ whole genome shotgun (WGS) entry which is preliminary data.</text>
</comment>
<feature type="transmembrane region" description="Helical" evidence="13">
    <location>
        <begin position="571"/>
        <end position="592"/>
    </location>
</feature>
<comment type="catalytic activity">
    <reaction evidence="1">
        <text>Endohydrolysis of (1-&gt;4)-beta-D-glucosidic linkages in cellulose, lichenin and cereal beta-D-glucans.</text>
        <dbReference type="EC" id="3.2.1.4"/>
    </reaction>
</comment>
<evidence type="ECO:0000259" key="14">
    <source>
        <dbReference type="Pfam" id="PF00759"/>
    </source>
</evidence>
<evidence type="ECO:0000256" key="10">
    <source>
        <dbReference type="ARBA" id="ARBA00023136"/>
    </source>
</evidence>
<feature type="transmembrane region" description="Helical" evidence="13">
    <location>
        <begin position="717"/>
        <end position="735"/>
    </location>
</feature>
<keyword evidence="6" id="KW-0808">Transferase</keyword>
<dbReference type="InterPro" id="IPR050321">
    <property type="entry name" value="Glycosyltr_2/OpgH_subfam"/>
</dbReference>